<dbReference type="InterPro" id="IPR052177">
    <property type="entry name" value="Divisome_Glycosyl_Hydrolase"/>
</dbReference>
<dbReference type="PANTHER" id="PTHR43405">
    <property type="entry name" value="GLYCOSYL HYDROLASE DIGH"/>
    <property type="match status" value="1"/>
</dbReference>
<dbReference type="EMBL" id="AP023321">
    <property type="protein sequence ID" value="BCI60179.1"/>
    <property type="molecule type" value="Genomic_DNA"/>
</dbReference>
<keyword evidence="5" id="KW-1185">Reference proteome</keyword>
<feature type="domain" description="Glycosyl hydrolase-like 10" evidence="3">
    <location>
        <begin position="82"/>
        <end position="380"/>
    </location>
</feature>
<feature type="region of interest" description="Disordered" evidence="2">
    <location>
        <begin position="30"/>
        <end position="50"/>
    </location>
</feature>
<name>A0A7I8D3U5_9FIRM</name>
<evidence type="ECO:0000256" key="1">
    <source>
        <dbReference type="ARBA" id="ARBA00022729"/>
    </source>
</evidence>
<dbReference type="Pfam" id="PF02638">
    <property type="entry name" value="GHL10"/>
    <property type="match status" value="1"/>
</dbReference>
<dbReference type="AlphaFoldDB" id="A0A7I8D3U5"/>
<gene>
    <name evidence="4" type="ORF">C12CBH8_08180</name>
</gene>
<keyword evidence="1" id="KW-0732">Signal</keyword>
<dbReference type="Gene3D" id="3.20.20.80">
    <property type="entry name" value="Glycosidases"/>
    <property type="match status" value="1"/>
</dbReference>
<reference evidence="5" key="1">
    <citation type="submission" date="2020-07" db="EMBL/GenBank/DDBJ databases">
        <title>Complete genome sequencing of Clostridia bacterium strain 12CBH8.</title>
        <authorList>
            <person name="Sakamoto M."/>
            <person name="Murakami T."/>
            <person name="Mori H."/>
        </authorList>
    </citation>
    <scope>NUCLEOTIDE SEQUENCE [LARGE SCALE GENOMIC DNA]</scope>
    <source>
        <strain evidence="5">12CBH8</strain>
    </source>
</reference>
<protein>
    <recommendedName>
        <fullName evidence="3">Glycosyl hydrolase-like 10 domain-containing protein</fullName>
    </recommendedName>
</protein>
<evidence type="ECO:0000313" key="4">
    <source>
        <dbReference type="EMBL" id="BCI60179.1"/>
    </source>
</evidence>
<dbReference type="InterPro" id="IPR017853">
    <property type="entry name" value="GH"/>
</dbReference>
<dbReference type="KEGG" id="sman:C12CBH8_08180"/>
<accession>A0A7I8D3U5</accession>
<dbReference type="SUPFAM" id="SSF51445">
    <property type="entry name" value="(Trans)glycosidases"/>
    <property type="match status" value="1"/>
</dbReference>
<sequence length="446" mass="49017">MKLSEIRICAVLLSVLLVLSGCGTLGQIPSSPDEGISSGTTWPIGAGGDEQSIDTQFPQSALLTSSAASQEDQAIQATPSQELRGIWISYTNLQIKGLDQNGTKARMDEIMANAKNFGFNAVFLQVRPYADAIYPSDYFPWSDLVTGEQGKDPGFDPLAIAVESARANGLAIHAWINPYRIQVNIEGGTQPPALASEGPYNQWVQDGLVVELPSGRYFNPAMDGVKQLIANGAAEIVQKYGVDGIHFDDYFYPDDFGESDAAQYEAYQQGGGDLSRDDWRRQQVNDMVKLVHDTVKAAKSDCLFGISPAGNIDNNYAAKFVDAAKWGSEEGYVDYLCPQLYYGFQNSSMPFEQMADQWSKLVTSPNVKLYIGLAAYKTGEEDIYAKEGKEEWQQNSDILCREIEASRQLAGYGGMILFHYDAVFDPAPGEIRKQEMESVKALFAQQ</sequence>
<dbReference type="PROSITE" id="PS51257">
    <property type="entry name" value="PROKAR_LIPOPROTEIN"/>
    <property type="match status" value="1"/>
</dbReference>
<dbReference type="Proteomes" id="UP000593890">
    <property type="component" value="Chromosome"/>
</dbReference>
<evidence type="ECO:0000256" key="2">
    <source>
        <dbReference type="SAM" id="MobiDB-lite"/>
    </source>
</evidence>
<evidence type="ECO:0000313" key="5">
    <source>
        <dbReference type="Proteomes" id="UP000593890"/>
    </source>
</evidence>
<dbReference type="PANTHER" id="PTHR43405:SF1">
    <property type="entry name" value="GLYCOSYL HYDROLASE DIGH"/>
    <property type="match status" value="1"/>
</dbReference>
<proteinExistence type="predicted"/>
<dbReference type="RefSeq" id="WP_215533618.1">
    <property type="nucleotide sequence ID" value="NZ_AP023321.1"/>
</dbReference>
<dbReference type="InterPro" id="IPR003790">
    <property type="entry name" value="GHL10"/>
</dbReference>
<organism evidence="4 5">
    <name type="scientific">Solibaculum mannosilyticum</name>
    <dbReference type="NCBI Taxonomy" id="2780922"/>
    <lineage>
        <taxon>Bacteria</taxon>
        <taxon>Bacillati</taxon>
        <taxon>Bacillota</taxon>
        <taxon>Clostridia</taxon>
        <taxon>Eubacteriales</taxon>
        <taxon>Oscillospiraceae</taxon>
        <taxon>Solibaculum</taxon>
    </lineage>
</organism>
<evidence type="ECO:0000259" key="3">
    <source>
        <dbReference type="Pfam" id="PF02638"/>
    </source>
</evidence>